<protein>
    <submittedName>
        <fullName evidence="3">D-amino-acid dehydrogenase</fullName>
        <ecNumber evidence="3">1.4.99.-</ecNumber>
    </submittedName>
</protein>
<sequence>MELQRAGHDVVLVDRGPPGGDQAASYGNGAWLSPASIMPMSVPGLWREVPGYLADPSGPFVIRWRHLPSLLPWLVRFLRAGSNWRKVEICAAHRYRLCRSTVDWHLKWARPAGIDHLIAREGVWFLYRDRSDIEREAREWKMRKEFGVRFSEHDREVLIAREPALAEKYGFGIRVDDGAFIRDTRSYCEGLVAHFCSEGGRVVRSTARGFEIAHGRLTHVVTDDENIACDRAVIAAGAWSAELSRQAGDNVPLVSERGYHVVLPDVTGHPQMSVILAEGKMAVTPTNRGLRIAGQVELASLDAPPDWRRADILLAFGKKMLPGLQGVQSPDRVERWMGHRPSTPDGLPSIGTASACADIVHAFGHGHSGMIQAPATAQIVARLLTTGAVSPEDKAFSPQRFAA</sequence>
<organism evidence="3 4">
    <name type="scientific">Rhodopseudomonas julia</name>
    <dbReference type="NCBI Taxonomy" id="200617"/>
    <lineage>
        <taxon>Bacteria</taxon>
        <taxon>Pseudomonadati</taxon>
        <taxon>Pseudomonadota</taxon>
        <taxon>Alphaproteobacteria</taxon>
        <taxon>Hyphomicrobiales</taxon>
        <taxon>Nitrobacteraceae</taxon>
        <taxon>Rhodopseudomonas</taxon>
    </lineage>
</organism>
<dbReference type="EC" id="1.4.99.-" evidence="3"/>
<reference evidence="3 4" key="1">
    <citation type="submission" date="2023-07" db="EMBL/GenBank/DDBJ databases">
        <title>Genomic Encyclopedia of Type Strains, Phase IV (KMG-IV): sequencing the most valuable type-strain genomes for metagenomic binning, comparative biology and taxonomic classification.</title>
        <authorList>
            <person name="Goeker M."/>
        </authorList>
    </citation>
    <scope>NUCLEOTIDE SEQUENCE [LARGE SCALE GENOMIC DNA]</scope>
    <source>
        <strain evidence="3 4">DSM 11549</strain>
    </source>
</reference>
<comment type="caution">
    <text evidence="3">The sequence shown here is derived from an EMBL/GenBank/DDBJ whole genome shotgun (WGS) entry which is preliminary data.</text>
</comment>
<dbReference type="Gene3D" id="3.30.9.10">
    <property type="entry name" value="D-Amino Acid Oxidase, subunit A, domain 2"/>
    <property type="match status" value="1"/>
</dbReference>
<evidence type="ECO:0000313" key="3">
    <source>
        <dbReference type="EMBL" id="MDQ0324652.1"/>
    </source>
</evidence>
<proteinExistence type="predicted"/>
<evidence type="ECO:0000256" key="1">
    <source>
        <dbReference type="ARBA" id="ARBA00023002"/>
    </source>
</evidence>
<dbReference type="EMBL" id="JAUSUK010000001">
    <property type="protein sequence ID" value="MDQ0324652.1"/>
    <property type="molecule type" value="Genomic_DNA"/>
</dbReference>
<evidence type="ECO:0000313" key="4">
    <source>
        <dbReference type="Proteomes" id="UP001230253"/>
    </source>
</evidence>
<dbReference type="InterPro" id="IPR036188">
    <property type="entry name" value="FAD/NAD-bd_sf"/>
</dbReference>
<dbReference type="Proteomes" id="UP001230253">
    <property type="component" value="Unassembled WGS sequence"/>
</dbReference>
<evidence type="ECO:0000259" key="2">
    <source>
        <dbReference type="Pfam" id="PF01266"/>
    </source>
</evidence>
<dbReference type="PANTHER" id="PTHR13847">
    <property type="entry name" value="SARCOSINE DEHYDROGENASE-RELATED"/>
    <property type="match status" value="1"/>
</dbReference>
<dbReference type="SUPFAM" id="SSF51905">
    <property type="entry name" value="FAD/NAD(P)-binding domain"/>
    <property type="match status" value="1"/>
</dbReference>
<keyword evidence="1 3" id="KW-0560">Oxidoreductase</keyword>
<dbReference type="InterPro" id="IPR006076">
    <property type="entry name" value="FAD-dep_OxRdtase"/>
</dbReference>
<feature type="domain" description="FAD dependent oxidoreductase" evidence="2">
    <location>
        <begin position="2"/>
        <end position="383"/>
    </location>
</feature>
<dbReference type="Pfam" id="PF01266">
    <property type="entry name" value="DAO"/>
    <property type="match status" value="1"/>
</dbReference>
<dbReference type="PANTHER" id="PTHR13847:SF289">
    <property type="entry name" value="GLYCINE OXIDASE"/>
    <property type="match status" value="1"/>
</dbReference>
<accession>A0ABU0C6D9</accession>
<dbReference type="SUPFAM" id="SSF54373">
    <property type="entry name" value="FAD-linked reductases, C-terminal domain"/>
    <property type="match status" value="1"/>
</dbReference>
<dbReference type="GO" id="GO:0016491">
    <property type="term" value="F:oxidoreductase activity"/>
    <property type="evidence" value="ECO:0007669"/>
    <property type="project" value="UniProtKB-KW"/>
</dbReference>
<name>A0ABU0C6D9_9BRAD</name>
<dbReference type="Gene3D" id="3.50.50.60">
    <property type="entry name" value="FAD/NAD(P)-binding domain"/>
    <property type="match status" value="1"/>
</dbReference>
<gene>
    <name evidence="3" type="ORF">J2R99_000501</name>
</gene>
<keyword evidence="4" id="KW-1185">Reference proteome</keyword>